<dbReference type="RefSeq" id="WP_073477848.1">
    <property type="nucleotide sequence ID" value="NZ_FQZU01000029.1"/>
</dbReference>
<organism evidence="1 2">
    <name type="scientific">Desulfatibacillum alkenivorans DSM 16219</name>
    <dbReference type="NCBI Taxonomy" id="1121393"/>
    <lineage>
        <taxon>Bacteria</taxon>
        <taxon>Pseudomonadati</taxon>
        <taxon>Thermodesulfobacteriota</taxon>
        <taxon>Desulfobacteria</taxon>
        <taxon>Desulfobacterales</taxon>
        <taxon>Desulfatibacillaceae</taxon>
        <taxon>Desulfatibacillum</taxon>
    </lineage>
</organism>
<protein>
    <submittedName>
        <fullName evidence="1">Arylsulfotransferase (ASST)</fullName>
    </submittedName>
</protein>
<sequence length="437" mass="50484">MKSRFALIYIVAVLFFIWGVLFARYECFPWNLAGDYLVQLEDFVKGDPFDDTPFLKRLQGVFSQSTIQFEGGKYNVIGADQSLAPDFFYAGQKNLPILLTAKEDGAYLVYGVFHDASGDISPYALLMGVDGRTVKRSWKIPFLEQSKHVRRMLITAEGDLITNNSDALRCYSWCGDLKWEIPPSGFHHEMDEYEGKVYLWRGDAVAAVDLHDQSVKTVLKMSDLILNNPDISLLRVPLNDAFRYSDDYRENTAYDEKDPDLENKTKAYRCDDPYHQNSVMLNKGVCSRFPKDALLLSFRHLDAVMVVDPRTAKILWMERFDRQHSPRWHADGISVFNNRTHFDATLIEYVGFDGGRETIVDGEQYNIHRRITGNHRFLKDGSMMFLANPPEFYHLDAQGRKITHFINLYDDRSLIVTNAYYVEQADLDRYESRCKGE</sequence>
<dbReference type="GO" id="GO:0016740">
    <property type="term" value="F:transferase activity"/>
    <property type="evidence" value="ECO:0007669"/>
    <property type="project" value="UniProtKB-KW"/>
</dbReference>
<dbReference type="Proteomes" id="UP000183994">
    <property type="component" value="Unassembled WGS sequence"/>
</dbReference>
<accession>A0A1M6U3V5</accession>
<dbReference type="InterPro" id="IPR039535">
    <property type="entry name" value="ASST-like"/>
</dbReference>
<reference evidence="2" key="1">
    <citation type="submission" date="2016-11" db="EMBL/GenBank/DDBJ databases">
        <authorList>
            <person name="Varghese N."/>
            <person name="Submissions S."/>
        </authorList>
    </citation>
    <scope>NUCLEOTIDE SEQUENCE [LARGE SCALE GENOMIC DNA]</scope>
    <source>
        <strain evidence="2">DSM 16219</strain>
    </source>
</reference>
<dbReference type="OrthoDB" id="1094230at2"/>
<dbReference type="EMBL" id="FQZU01000029">
    <property type="protein sequence ID" value="SHK63866.1"/>
    <property type="molecule type" value="Genomic_DNA"/>
</dbReference>
<keyword evidence="1" id="KW-0808">Transferase</keyword>
<gene>
    <name evidence="1" type="ORF">SAMN02745216_03808</name>
</gene>
<evidence type="ECO:0000313" key="2">
    <source>
        <dbReference type="Proteomes" id="UP000183994"/>
    </source>
</evidence>
<dbReference type="AlphaFoldDB" id="A0A1M6U3V5"/>
<keyword evidence="2" id="KW-1185">Reference proteome</keyword>
<evidence type="ECO:0000313" key="1">
    <source>
        <dbReference type="EMBL" id="SHK63866.1"/>
    </source>
</evidence>
<name>A0A1M6U3V5_9BACT</name>
<proteinExistence type="predicted"/>
<dbReference type="Pfam" id="PF14269">
    <property type="entry name" value="Arylsulfotran_2"/>
    <property type="match status" value="1"/>
</dbReference>